<keyword evidence="1" id="KW-0863">Zinc-finger</keyword>
<evidence type="ECO:0000256" key="2">
    <source>
        <dbReference type="SAM" id="MobiDB-lite"/>
    </source>
</evidence>
<evidence type="ECO:0000313" key="5">
    <source>
        <dbReference type="Proteomes" id="UP001187192"/>
    </source>
</evidence>
<evidence type="ECO:0000313" key="4">
    <source>
        <dbReference type="EMBL" id="GMN71329.1"/>
    </source>
</evidence>
<comment type="caution">
    <text evidence="4">The sequence shown here is derived from an EMBL/GenBank/DDBJ whole genome shotgun (WGS) entry which is preliminary data.</text>
</comment>
<dbReference type="PANTHER" id="PTHR15503:SF45">
    <property type="entry name" value="RNA-DIRECTED DNA POLYMERASE HOMOLOG"/>
    <property type="match status" value="1"/>
</dbReference>
<dbReference type="Pfam" id="PF08284">
    <property type="entry name" value="RVP_2"/>
    <property type="match status" value="1"/>
</dbReference>
<organism evidence="4 5">
    <name type="scientific">Ficus carica</name>
    <name type="common">Common fig</name>
    <dbReference type="NCBI Taxonomy" id="3494"/>
    <lineage>
        <taxon>Eukaryota</taxon>
        <taxon>Viridiplantae</taxon>
        <taxon>Streptophyta</taxon>
        <taxon>Embryophyta</taxon>
        <taxon>Tracheophyta</taxon>
        <taxon>Spermatophyta</taxon>
        <taxon>Magnoliopsida</taxon>
        <taxon>eudicotyledons</taxon>
        <taxon>Gunneridae</taxon>
        <taxon>Pentapetalae</taxon>
        <taxon>rosids</taxon>
        <taxon>fabids</taxon>
        <taxon>Rosales</taxon>
        <taxon>Moraceae</taxon>
        <taxon>Ficeae</taxon>
        <taxon>Ficus</taxon>
    </lineage>
</organism>
<dbReference type="Proteomes" id="UP001187192">
    <property type="component" value="Unassembled WGS sequence"/>
</dbReference>
<sequence>MEAQQDEFDKFRQGNLSVAEAIKKFEQLARLCPHPISSEMDKVRRMMRMFPSDLAVVISSGPHPPLTIAECVSRAIRAEYWVGQNKEQRAKFFKERKEEKAQAKQNQAKQGQTSQQKGQGGPSGQNNNNKQYGNNQQKRKWNARGQGNQQNFPQKKNAPDNNSYPTCQKCGRRHPGDCRAGNNRCFLCGKEGHYARNCNLNPQNPQNQQRGQGSQLHAAQMKLERPEISQGRLKAPEPQGRIYAYTKEDAQSGPSTVVTCQLPFTQQDAYVLIDSGATHSFTSPKFAKKLGKGSDRIGRTFRTALPSGEILLSDYW</sequence>
<dbReference type="GO" id="GO:0003676">
    <property type="term" value="F:nucleic acid binding"/>
    <property type="evidence" value="ECO:0007669"/>
    <property type="project" value="InterPro"/>
</dbReference>
<feature type="region of interest" description="Disordered" evidence="2">
    <location>
        <begin position="93"/>
        <end position="162"/>
    </location>
</feature>
<protein>
    <recommendedName>
        <fullName evidence="3">CCHC-type domain-containing protein</fullName>
    </recommendedName>
</protein>
<dbReference type="Gene3D" id="2.40.70.10">
    <property type="entry name" value="Acid Proteases"/>
    <property type="match status" value="1"/>
</dbReference>
<dbReference type="SMART" id="SM00343">
    <property type="entry name" value="ZnF_C2HC"/>
    <property type="match status" value="1"/>
</dbReference>
<dbReference type="AlphaFoldDB" id="A0AA88JEM0"/>
<dbReference type="Pfam" id="PF03732">
    <property type="entry name" value="Retrotrans_gag"/>
    <property type="match status" value="1"/>
</dbReference>
<dbReference type="InterPro" id="IPR001878">
    <property type="entry name" value="Znf_CCHC"/>
</dbReference>
<feature type="domain" description="CCHC-type" evidence="3">
    <location>
        <begin position="184"/>
        <end position="198"/>
    </location>
</feature>
<feature type="compositionally biased region" description="Low complexity" evidence="2">
    <location>
        <begin position="199"/>
        <end position="216"/>
    </location>
</feature>
<dbReference type="InterPro" id="IPR005162">
    <property type="entry name" value="Retrotrans_gag_dom"/>
</dbReference>
<feature type="compositionally biased region" description="Low complexity" evidence="2">
    <location>
        <begin position="103"/>
        <end position="117"/>
    </location>
</feature>
<dbReference type="InterPro" id="IPR021109">
    <property type="entry name" value="Peptidase_aspartic_dom_sf"/>
</dbReference>
<evidence type="ECO:0000256" key="1">
    <source>
        <dbReference type="PROSITE-ProRule" id="PRU00047"/>
    </source>
</evidence>
<name>A0AA88JEM0_FICCA</name>
<feature type="non-terminal residue" evidence="4">
    <location>
        <position position="316"/>
    </location>
</feature>
<feature type="compositionally biased region" description="Polar residues" evidence="2">
    <location>
        <begin position="145"/>
        <end position="162"/>
    </location>
</feature>
<accession>A0AA88JEM0</accession>
<evidence type="ECO:0000259" key="3">
    <source>
        <dbReference type="PROSITE" id="PS50158"/>
    </source>
</evidence>
<dbReference type="Pfam" id="PF00098">
    <property type="entry name" value="zf-CCHC"/>
    <property type="match status" value="1"/>
</dbReference>
<feature type="compositionally biased region" description="Basic and acidic residues" evidence="2">
    <location>
        <begin position="93"/>
        <end position="102"/>
    </location>
</feature>
<reference evidence="4" key="1">
    <citation type="submission" date="2023-07" db="EMBL/GenBank/DDBJ databases">
        <title>draft genome sequence of fig (Ficus carica).</title>
        <authorList>
            <person name="Takahashi T."/>
            <person name="Nishimura K."/>
        </authorList>
    </citation>
    <scope>NUCLEOTIDE SEQUENCE</scope>
</reference>
<dbReference type="InterPro" id="IPR032567">
    <property type="entry name" value="RTL1-rel"/>
</dbReference>
<keyword evidence="1" id="KW-0479">Metal-binding</keyword>
<proteinExistence type="predicted"/>
<dbReference type="PROSITE" id="PS50158">
    <property type="entry name" value="ZF_CCHC"/>
    <property type="match status" value="1"/>
</dbReference>
<keyword evidence="5" id="KW-1185">Reference proteome</keyword>
<gene>
    <name evidence="4" type="ORF">TIFTF001_052652</name>
</gene>
<dbReference type="GO" id="GO:0008270">
    <property type="term" value="F:zinc ion binding"/>
    <property type="evidence" value="ECO:0007669"/>
    <property type="project" value="UniProtKB-KW"/>
</dbReference>
<dbReference type="PANTHER" id="PTHR15503">
    <property type="entry name" value="LDOC1 RELATED"/>
    <property type="match status" value="1"/>
</dbReference>
<dbReference type="Gene3D" id="4.10.60.10">
    <property type="entry name" value="Zinc finger, CCHC-type"/>
    <property type="match status" value="1"/>
</dbReference>
<feature type="compositionally biased region" description="Low complexity" evidence="2">
    <location>
        <begin position="124"/>
        <end position="136"/>
    </location>
</feature>
<dbReference type="EMBL" id="BTGU01011334">
    <property type="protein sequence ID" value="GMN71329.1"/>
    <property type="molecule type" value="Genomic_DNA"/>
</dbReference>
<keyword evidence="1" id="KW-0862">Zinc</keyword>
<feature type="region of interest" description="Disordered" evidence="2">
    <location>
        <begin position="199"/>
        <end position="218"/>
    </location>
</feature>